<dbReference type="GeneID" id="64349075"/>
<dbReference type="RefSeq" id="WP_133411524.1">
    <property type="nucleotide sequence ID" value="NZ_SMZT01000010.1"/>
</dbReference>
<evidence type="ECO:0000313" key="3">
    <source>
        <dbReference type="Proteomes" id="UP000295163"/>
    </source>
</evidence>
<keyword evidence="1" id="KW-1133">Transmembrane helix</keyword>
<dbReference type="AlphaFoldDB" id="A0A4R5Y2A5"/>
<keyword evidence="1" id="KW-0812">Transmembrane</keyword>
<proteinExistence type="predicted"/>
<gene>
    <name evidence="2" type="ORF">E2R59_16775</name>
</gene>
<name>A0A4R5Y2A5_KOCRO</name>
<comment type="caution">
    <text evidence="2">The sequence shown here is derived from an EMBL/GenBank/DDBJ whole genome shotgun (WGS) entry which is preliminary data.</text>
</comment>
<keyword evidence="1" id="KW-0472">Membrane</keyword>
<evidence type="ECO:0000313" key="2">
    <source>
        <dbReference type="EMBL" id="TDL38561.1"/>
    </source>
</evidence>
<dbReference type="EMBL" id="SMZT01000010">
    <property type="protein sequence ID" value="TDL38561.1"/>
    <property type="molecule type" value="Genomic_DNA"/>
</dbReference>
<organism evidence="2 3">
    <name type="scientific">Kocuria rosea</name>
    <name type="common">Deinococcus erythromyxa</name>
    <name type="synonym">Micrococcus rubens</name>
    <dbReference type="NCBI Taxonomy" id="1275"/>
    <lineage>
        <taxon>Bacteria</taxon>
        <taxon>Bacillati</taxon>
        <taxon>Actinomycetota</taxon>
        <taxon>Actinomycetes</taxon>
        <taxon>Micrococcales</taxon>
        <taxon>Micrococcaceae</taxon>
        <taxon>Kocuria</taxon>
    </lineage>
</organism>
<protein>
    <submittedName>
        <fullName evidence="2">Uncharacterized protein</fullName>
    </submittedName>
</protein>
<feature type="transmembrane region" description="Helical" evidence="1">
    <location>
        <begin position="6"/>
        <end position="32"/>
    </location>
</feature>
<reference evidence="2 3" key="1">
    <citation type="submission" date="2019-03" db="EMBL/GenBank/DDBJ databases">
        <title>Genome Sequencing and Assembly of Various Microbes Isolated from Partially Reclaimed Soil and Acid Mine Drainage (AMD) Site.</title>
        <authorList>
            <person name="Steinbock B."/>
            <person name="Bechtold R."/>
            <person name="Sevigny J.L."/>
            <person name="Thomas D."/>
            <person name="Cuthill L.R."/>
            <person name="Aveiro Johannsen E.J."/>
            <person name="Thomas K."/>
            <person name="Ghosh A."/>
        </authorList>
    </citation>
    <scope>NUCLEOTIDE SEQUENCE [LARGE SCALE GENOMIC DNA]</scope>
    <source>
        <strain evidence="2 3">S-A3</strain>
    </source>
</reference>
<feature type="transmembrane region" description="Helical" evidence="1">
    <location>
        <begin position="53"/>
        <end position="73"/>
    </location>
</feature>
<sequence length="86" mass="8871">MVPLPGAVLLYGCFVVAGAGATALWSLVQVALDLAPAARRRSRGARASARRHLGRATSATAVALLTAGAPSLLRHLEWLAVLARTS</sequence>
<accession>A0A4R5Y2A5</accession>
<evidence type="ECO:0000256" key="1">
    <source>
        <dbReference type="SAM" id="Phobius"/>
    </source>
</evidence>
<dbReference type="Proteomes" id="UP000295163">
    <property type="component" value="Unassembled WGS sequence"/>
</dbReference>